<dbReference type="InterPro" id="IPR037185">
    <property type="entry name" value="EmrE-like"/>
</dbReference>
<dbReference type="PANTHER" id="PTHR12570">
    <property type="match status" value="1"/>
</dbReference>
<keyword evidence="8" id="KW-1185">Reference proteome</keyword>
<dbReference type="SUPFAM" id="SSF103481">
    <property type="entry name" value="Multidrug resistance efflux transporter EmrE"/>
    <property type="match status" value="1"/>
</dbReference>
<evidence type="ECO:0000256" key="5">
    <source>
        <dbReference type="SAM" id="Phobius"/>
    </source>
</evidence>
<evidence type="ECO:0000313" key="7">
    <source>
        <dbReference type="EMBL" id="CAL4787858.1"/>
    </source>
</evidence>
<keyword evidence="4 5" id="KW-0472">Membrane</keyword>
<name>A0A9P1D061_9DINO</name>
<keyword evidence="2 5" id="KW-0812">Transmembrane</keyword>
<feature type="transmembrane region" description="Helical" evidence="5">
    <location>
        <begin position="39"/>
        <end position="56"/>
    </location>
</feature>
<sequence length="211" mass="24019">MRWLMGVALVICGLTMSTFGMQFLRVSELRKKDEKLRESRNFFILGMAMNVFFGPLCDVAGYAFATAAVIAPFSGFNIVINAVVAPFTLGEKLTTRRLFALVMVFITATISIFFKNQNEDEEVWTLERAEEILLRWTVLVYGLMFAMWFFLNMWLRKRSPKGSVHVVHAGGSSFCFRLCFCTHVQPLGALASMDSLERSTIFRRGQCSLYD</sequence>
<feature type="transmembrane region" description="Helical" evidence="5">
    <location>
        <begin position="134"/>
        <end position="155"/>
    </location>
</feature>
<dbReference type="EMBL" id="CAMXCT020002801">
    <property type="protein sequence ID" value="CAL1153921.1"/>
    <property type="molecule type" value="Genomic_DNA"/>
</dbReference>
<evidence type="ECO:0000256" key="1">
    <source>
        <dbReference type="ARBA" id="ARBA00004141"/>
    </source>
</evidence>
<feature type="transmembrane region" description="Helical" evidence="5">
    <location>
        <begin position="97"/>
        <end position="114"/>
    </location>
</feature>
<feature type="transmembrane region" description="Helical" evidence="5">
    <location>
        <begin position="6"/>
        <end position="27"/>
    </location>
</feature>
<reference evidence="6" key="1">
    <citation type="submission" date="2022-10" db="EMBL/GenBank/DDBJ databases">
        <authorList>
            <person name="Chen Y."/>
            <person name="Dougan E. K."/>
            <person name="Chan C."/>
            <person name="Rhodes N."/>
            <person name="Thang M."/>
        </authorList>
    </citation>
    <scope>NUCLEOTIDE SEQUENCE</scope>
</reference>
<dbReference type="OrthoDB" id="433355at2759"/>
<dbReference type="EMBL" id="CAMXCT030002801">
    <property type="protein sequence ID" value="CAL4787858.1"/>
    <property type="molecule type" value="Genomic_DNA"/>
</dbReference>
<dbReference type="EMBL" id="CAMXCT010002801">
    <property type="protein sequence ID" value="CAI4000546.1"/>
    <property type="molecule type" value="Genomic_DNA"/>
</dbReference>
<evidence type="ECO:0000256" key="4">
    <source>
        <dbReference type="ARBA" id="ARBA00023136"/>
    </source>
</evidence>
<proteinExistence type="predicted"/>
<comment type="caution">
    <text evidence="6">The sequence shown here is derived from an EMBL/GenBank/DDBJ whole genome shotgun (WGS) entry which is preliminary data.</text>
</comment>
<gene>
    <name evidence="6" type="ORF">C1SCF055_LOCUS26657</name>
</gene>
<comment type="subcellular location">
    <subcellularLocation>
        <location evidence="1">Membrane</location>
        <topology evidence="1">Multi-pass membrane protein</topology>
    </subcellularLocation>
</comment>
<keyword evidence="3 5" id="KW-1133">Transmembrane helix</keyword>
<protein>
    <submittedName>
        <fullName evidence="7">EamA domain-containing protein</fullName>
    </submittedName>
</protein>
<dbReference type="Pfam" id="PF05653">
    <property type="entry name" value="Mg_trans_NIPA"/>
    <property type="match status" value="1"/>
</dbReference>
<accession>A0A9P1D061</accession>
<feature type="transmembrane region" description="Helical" evidence="5">
    <location>
        <begin position="62"/>
        <end position="85"/>
    </location>
</feature>
<organism evidence="6">
    <name type="scientific">Cladocopium goreaui</name>
    <dbReference type="NCBI Taxonomy" id="2562237"/>
    <lineage>
        <taxon>Eukaryota</taxon>
        <taxon>Sar</taxon>
        <taxon>Alveolata</taxon>
        <taxon>Dinophyceae</taxon>
        <taxon>Suessiales</taxon>
        <taxon>Symbiodiniaceae</taxon>
        <taxon>Cladocopium</taxon>
    </lineage>
</organism>
<evidence type="ECO:0000313" key="8">
    <source>
        <dbReference type="Proteomes" id="UP001152797"/>
    </source>
</evidence>
<dbReference type="GO" id="GO:0016020">
    <property type="term" value="C:membrane"/>
    <property type="evidence" value="ECO:0007669"/>
    <property type="project" value="UniProtKB-SubCell"/>
</dbReference>
<dbReference type="AlphaFoldDB" id="A0A9P1D061"/>
<evidence type="ECO:0000256" key="3">
    <source>
        <dbReference type="ARBA" id="ARBA00022989"/>
    </source>
</evidence>
<dbReference type="Proteomes" id="UP001152797">
    <property type="component" value="Unassembled WGS sequence"/>
</dbReference>
<dbReference type="InterPro" id="IPR008521">
    <property type="entry name" value="Mg_trans_NIPA"/>
</dbReference>
<evidence type="ECO:0000313" key="6">
    <source>
        <dbReference type="EMBL" id="CAI4000546.1"/>
    </source>
</evidence>
<reference evidence="7 8" key="2">
    <citation type="submission" date="2024-05" db="EMBL/GenBank/DDBJ databases">
        <authorList>
            <person name="Chen Y."/>
            <person name="Shah S."/>
            <person name="Dougan E. K."/>
            <person name="Thang M."/>
            <person name="Chan C."/>
        </authorList>
    </citation>
    <scope>NUCLEOTIDE SEQUENCE [LARGE SCALE GENOMIC DNA]</scope>
</reference>
<dbReference type="GO" id="GO:0015095">
    <property type="term" value="F:magnesium ion transmembrane transporter activity"/>
    <property type="evidence" value="ECO:0007669"/>
    <property type="project" value="InterPro"/>
</dbReference>
<evidence type="ECO:0000256" key="2">
    <source>
        <dbReference type="ARBA" id="ARBA00022692"/>
    </source>
</evidence>